<dbReference type="Gene3D" id="1.10.443.10">
    <property type="entry name" value="Intergrase catalytic core"/>
    <property type="match status" value="1"/>
</dbReference>
<proteinExistence type="predicted"/>
<dbReference type="InterPro" id="IPR011010">
    <property type="entry name" value="DNA_brk_join_enz"/>
</dbReference>
<organism evidence="2 3">
    <name type="scientific">Actinomadura barringtoniae</name>
    <dbReference type="NCBI Taxonomy" id="1427535"/>
    <lineage>
        <taxon>Bacteria</taxon>
        <taxon>Bacillati</taxon>
        <taxon>Actinomycetota</taxon>
        <taxon>Actinomycetes</taxon>
        <taxon>Streptosporangiales</taxon>
        <taxon>Thermomonosporaceae</taxon>
        <taxon>Actinomadura</taxon>
    </lineage>
</organism>
<protein>
    <recommendedName>
        <fullName evidence="4">Integrase</fullName>
    </recommendedName>
</protein>
<comment type="caution">
    <text evidence="2">The sequence shown here is derived from an EMBL/GenBank/DDBJ whole genome shotgun (WGS) entry which is preliminary data.</text>
</comment>
<evidence type="ECO:0000313" key="2">
    <source>
        <dbReference type="EMBL" id="MBO2450753.1"/>
    </source>
</evidence>
<dbReference type="Proteomes" id="UP000669179">
    <property type="component" value="Unassembled WGS sequence"/>
</dbReference>
<evidence type="ECO:0000256" key="1">
    <source>
        <dbReference type="ARBA" id="ARBA00023172"/>
    </source>
</evidence>
<dbReference type="AlphaFoldDB" id="A0A939PIM0"/>
<evidence type="ECO:0000313" key="3">
    <source>
        <dbReference type="Proteomes" id="UP000669179"/>
    </source>
</evidence>
<keyword evidence="3" id="KW-1185">Reference proteome</keyword>
<dbReference type="InterPro" id="IPR013762">
    <property type="entry name" value="Integrase-like_cat_sf"/>
</dbReference>
<name>A0A939PIM0_9ACTN</name>
<keyword evidence="1" id="KW-0233">DNA recombination</keyword>
<dbReference type="GO" id="GO:0006310">
    <property type="term" value="P:DNA recombination"/>
    <property type="evidence" value="ECO:0007669"/>
    <property type="project" value="UniProtKB-KW"/>
</dbReference>
<dbReference type="SUPFAM" id="SSF56349">
    <property type="entry name" value="DNA breaking-rejoining enzymes"/>
    <property type="match status" value="1"/>
</dbReference>
<sequence length="86" mass="9783">MLPGFTFHEGRHTHRTWLAEDLIPEVARAARLGHKMRGMGDVYEHVTPGMQRRVLEVLQARWVATLAALTPDERHQLIKIVPPGLV</sequence>
<dbReference type="GO" id="GO:0003677">
    <property type="term" value="F:DNA binding"/>
    <property type="evidence" value="ECO:0007669"/>
    <property type="project" value="InterPro"/>
</dbReference>
<reference evidence="2" key="1">
    <citation type="submission" date="2021-03" db="EMBL/GenBank/DDBJ databases">
        <authorList>
            <person name="Kanchanasin P."/>
            <person name="Saeng-In P."/>
            <person name="Phongsopitanun W."/>
            <person name="Yuki M."/>
            <person name="Kudo T."/>
            <person name="Ohkuma M."/>
            <person name="Tanasupawat S."/>
        </authorList>
    </citation>
    <scope>NUCLEOTIDE SEQUENCE</scope>
    <source>
        <strain evidence="2">GKU 128</strain>
    </source>
</reference>
<gene>
    <name evidence="2" type="ORF">J4573_26865</name>
</gene>
<dbReference type="EMBL" id="JAGEOJ010000011">
    <property type="protein sequence ID" value="MBO2450753.1"/>
    <property type="molecule type" value="Genomic_DNA"/>
</dbReference>
<accession>A0A939PIM0</accession>
<dbReference type="GO" id="GO:0015074">
    <property type="term" value="P:DNA integration"/>
    <property type="evidence" value="ECO:0007669"/>
    <property type="project" value="InterPro"/>
</dbReference>
<evidence type="ECO:0008006" key="4">
    <source>
        <dbReference type="Google" id="ProtNLM"/>
    </source>
</evidence>